<dbReference type="PRINTS" id="PR01490">
    <property type="entry name" value="RTXTOXIND"/>
</dbReference>
<evidence type="ECO:0000259" key="2">
    <source>
        <dbReference type="Pfam" id="PF26002"/>
    </source>
</evidence>
<organism evidence="3 4">
    <name type="scientific">Mucilaginibacter paludis DSM 18603</name>
    <dbReference type="NCBI Taxonomy" id="714943"/>
    <lineage>
        <taxon>Bacteria</taxon>
        <taxon>Pseudomonadati</taxon>
        <taxon>Bacteroidota</taxon>
        <taxon>Sphingobacteriia</taxon>
        <taxon>Sphingobacteriales</taxon>
        <taxon>Sphingobacteriaceae</taxon>
        <taxon>Mucilaginibacter</taxon>
    </lineage>
</organism>
<dbReference type="PANTHER" id="PTHR30386:SF28">
    <property type="entry name" value="EXPORTED PROTEIN"/>
    <property type="match status" value="1"/>
</dbReference>
<dbReference type="Gene3D" id="2.40.30.170">
    <property type="match status" value="1"/>
</dbReference>
<dbReference type="PANTHER" id="PTHR30386">
    <property type="entry name" value="MEMBRANE FUSION SUBUNIT OF EMRAB-TOLC MULTIDRUG EFFLUX PUMP"/>
    <property type="match status" value="1"/>
</dbReference>
<keyword evidence="4" id="KW-1185">Reference proteome</keyword>
<protein>
    <submittedName>
        <fullName evidence="3">Secretion protein HlyD family protein</fullName>
    </submittedName>
</protein>
<dbReference type="InterPro" id="IPR058982">
    <property type="entry name" value="Beta-barrel_AprE"/>
</dbReference>
<dbReference type="OrthoDB" id="7057889at2"/>
<evidence type="ECO:0000313" key="3">
    <source>
        <dbReference type="EMBL" id="EHQ27574.1"/>
    </source>
</evidence>
<dbReference type="eggNOG" id="COG0845">
    <property type="taxonomic scope" value="Bacteria"/>
</dbReference>
<evidence type="ECO:0000313" key="4">
    <source>
        <dbReference type="Proteomes" id="UP000002774"/>
    </source>
</evidence>
<dbReference type="EMBL" id="CM001403">
    <property type="protein sequence ID" value="EHQ27574.1"/>
    <property type="molecule type" value="Genomic_DNA"/>
</dbReference>
<feature type="domain" description="AprE-like beta-barrel" evidence="2">
    <location>
        <begin position="332"/>
        <end position="410"/>
    </location>
</feature>
<gene>
    <name evidence="3" type="ORF">Mucpa_3476</name>
</gene>
<dbReference type="InterPro" id="IPR050739">
    <property type="entry name" value="MFP"/>
</dbReference>
<dbReference type="STRING" id="714943.Mucpa_3476"/>
<dbReference type="RefSeq" id="WP_008508074.1">
    <property type="nucleotide sequence ID" value="NZ_CM001403.1"/>
</dbReference>
<dbReference type="Gene3D" id="2.40.50.100">
    <property type="match status" value="1"/>
</dbReference>
<dbReference type="AlphaFoldDB" id="H1YIG1"/>
<evidence type="ECO:0000256" key="1">
    <source>
        <dbReference type="SAM" id="Phobius"/>
    </source>
</evidence>
<keyword evidence="1" id="KW-0472">Membrane</keyword>
<accession>H1YIG1</accession>
<dbReference type="HOGENOM" id="CLU_050642_0_0_10"/>
<feature type="transmembrane region" description="Helical" evidence="1">
    <location>
        <begin position="27"/>
        <end position="51"/>
    </location>
</feature>
<dbReference type="Proteomes" id="UP000002774">
    <property type="component" value="Chromosome"/>
</dbReference>
<proteinExistence type="predicted"/>
<dbReference type="Pfam" id="PF26002">
    <property type="entry name" value="Beta-barrel_AprE"/>
    <property type="match status" value="1"/>
</dbReference>
<name>H1YIG1_9SPHI</name>
<keyword evidence="1" id="KW-0812">Transmembrane</keyword>
<reference evidence="3" key="1">
    <citation type="submission" date="2011-09" db="EMBL/GenBank/DDBJ databases">
        <title>The permanent draft genome of Mucilaginibacter paludis DSM 18603.</title>
        <authorList>
            <consortium name="US DOE Joint Genome Institute (JGI-PGF)"/>
            <person name="Lucas S."/>
            <person name="Han J."/>
            <person name="Lapidus A."/>
            <person name="Bruce D."/>
            <person name="Goodwin L."/>
            <person name="Pitluck S."/>
            <person name="Peters L."/>
            <person name="Kyrpides N."/>
            <person name="Mavromatis K."/>
            <person name="Ivanova N."/>
            <person name="Mikhailova N."/>
            <person name="Held B."/>
            <person name="Detter J.C."/>
            <person name="Tapia R."/>
            <person name="Han C."/>
            <person name="Land M."/>
            <person name="Hauser L."/>
            <person name="Markowitz V."/>
            <person name="Cheng J.-F."/>
            <person name="Hugenholtz P."/>
            <person name="Woyke T."/>
            <person name="Wu D."/>
            <person name="Tindall B."/>
            <person name="Brambilla E."/>
            <person name="Klenk H.-P."/>
            <person name="Eisen J.A."/>
        </authorList>
    </citation>
    <scope>NUCLEOTIDE SEQUENCE [LARGE SCALE GENOMIC DNA]</scope>
    <source>
        <strain evidence="3">DSM 18603</strain>
    </source>
</reference>
<sequence length="428" mass="48759">MKTESDNILSHHSEEIDEIIAAPPSWLIRWGMIVFFAILVLILALSEFISYPDVIISKLKINSLNAPKSISPRVSGKLIKLLVKENEDVISGQPLGYIESTADHKSVLQLLSELKVAQKNALVTRYFTFLALPDSEVYQLGELQKNYEIFYQSYLTYKASTGNGFYLKQRSLLQKDLSDILKERENLTSQKALQDKQVSLATQEYEMHKRLFEQKVEAKMELNRQEAIFFSSQVPVAQIKSSILTNYSDYSTKQKEILEIDRHIGESKTLFLQSLNSLISDIENWKSQYILCAPESGKVIFSLALQENQFVNPSQELLYIHSGSQDFFGEMPIPQFNMGKVEAGQDVLIKLKGYPYQEYGIVRGKIYFITDVPLKDSIFMSTVKFKIQNLPKHKSITIKNGMEADAEIITSNTSLLSRILKNLSPTLK</sequence>
<keyword evidence="1" id="KW-1133">Transmembrane helix</keyword>